<feature type="domain" description="KIB1-4 beta-propeller" evidence="1">
    <location>
        <begin position="56"/>
        <end position="310"/>
    </location>
</feature>
<evidence type="ECO:0000259" key="1">
    <source>
        <dbReference type="Pfam" id="PF03478"/>
    </source>
</evidence>
<dbReference type="InterPro" id="IPR005174">
    <property type="entry name" value="KIB1-4_b-propeller"/>
</dbReference>
<dbReference type="EMBL" id="JAEFBJ010000011">
    <property type="protein sequence ID" value="KAG7554604.1"/>
    <property type="molecule type" value="Genomic_DNA"/>
</dbReference>
<evidence type="ECO:0000313" key="2">
    <source>
        <dbReference type="EMBL" id="KAG7554604.1"/>
    </source>
</evidence>
<gene>
    <name evidence="2" type="ORF">ISN44_As11g008280</name>
</gene>
<comment type="caution">
    <text evidence="2">The sequence shown here is derived from an EMBL/GenBank/DDBJ whole genome shotgun (WGS) entry which is preliminary data.</text>
</comment>
<reference evidence="2 3" key="1">
    <citation type="submission" date="2020-12" db="EMBL/GenBank/DDBJ databases">
        <title>Concerted genomic and epigenomic changes stabilize Arabidopsis allopolyploids.</title>
        <authorList>
            <person name="Chen Z."/>
        </authorList>
    </citation>
    <scope>NUCLEOTIDE SEQUENCE [LARGE SCALE GENOMIC DNA]</scope>
    <source>
        <strain evidence="2">As9502</strain>
        <tissue evidence="2">Leaf</tissue>
    </source>
</reference>
<accession>A0A8T1Z9F1</accession>
<protein>
    <recommendedName>
        <fullName evidence="1">KIB1-4 beta-propeller domain-containing protein</fullName>
    </recommendedName>
</protein>
<dbReference type="Pfam" id="PF03478">
    <property type="entry name" value="Beta-prop_KIB1-4"/>
    <property type="match status" value="1"/>
</dbReference>
<organism evidence="2 3">
    <name type="scientific">Arabidopsis suecica</name>
    <name type="common">Swedish thale-cress</name>
    <name type="synonym">Cardaminopsis suecica</name>
    <dbReference type="NCBI Taxonomy" id="45249"/>
    <lineage>
        <taxon>Eukaryota</taxon>
        <taxon>Viridiplantae</taxon>
        <taxon>Streptophyta</taxon>
        <taxon>Embryophyta</taxon>
        <taxon>Tracheophyta</taxon>
        <taxon>Spermatophyta</taxon>
        <taxon>Magnoliopsida</taxon>
        <taxon>eudicotyledons</taxon>
        <taxon>Gunneridae</taxon>
        <taxon>Pentapetalae</taxon>
        <taxon>rosids</taxon>
        <taxon>malvids</taxon>
        <taxon>Brassicales</taxon>
        <taxon>Brassicaceae</taxon>
        <taxon>Camelineae</taxon>
        <taxon>Arabidopsis</taxon>
    </lineage>
</organism>
<sequence length="441" mass="49223">MSLLLNQPWKLCLRKTVLVRSSPLQSPPCYIIGTKSCGDDLGKLIIMNANESNRTHLEKKVPLELMKERATIGSSHGWVATLKDDGILRLQDDLNPVASDTDPKRILLPPLVTLPHCQTQMVTNVAMSSSSPEDEECVVAVKFLGPQLSFCKPAQRNPEWINIRIEDPCFFSSQVMFSKKEDMFRILASGGHLIRSWDLRTNPKLHEVQFRNLPNTKPELLDSCCTTEHLVESRATGETFVVKWHRKAADIINGTAQMITEALMVFRLDEEGNAVCTRDIGELCIFISKSEPFCVPASSFPGLLPNTVEIFDVDEAGCVNLAGGKYIGGNPKRGFVLERGATQMDKTSSSFSEFIMSKASTLPAARVLKWKYLKERCDIKQQTWLISRLCSSGPRHATTQQVPQSYHLQLQGLGMRMPLEASSSLPSALEKRANKYREGEV</sequence>
<dbReference type="OrthoDB" id="1023354at2759"/>
<dbReference type="AlphaFoldDB" id="A0A8T1Z9F1"/>
<name>A0A8T1Z9F1_ARASU</name>
<keyword evidence="3" id="KW-1185">Reference proteome</keyword>
<evidence type="ECO:0000313" key="3">
    <source>
        <dbReference type="Proteomes" id="UP000694251"/>
    </source>
</evidence>
<proteinExistence type="predicted"/>
<dbReference type="PANTHER" id="PTHR31681:SF54">
    <property type="entry name" value="DUF295 DOMAIN-CONTAINING PROTEIN-RELATED"/>
    <property type="match status" value="1"/>
</dbReference>
<dbReference type="Proteomes" id="UP000694251">
    <property type="component" value="Chromosome 11"/>
</dbReference>
<dbReference type="PANTHER" id="PTHR31681">
    <property type="entry name" value="C2H2-LIKE ZINC FINGER PROTEIN"/>
    <property type="match status" value="1"/>
</dbReference>